<keyword evidence="7" id="KW-1133">Transmembrane helix</keyword>
<proteinExistence type="inferred from homology"/>
<evidence type="ECO:0000256" key="8">
    <source>
        <dbReference type="ARBA" id="ARBA00023136"/>
    </source>
</evidence>
<gene>
    <name evidence="13" type="ORF">SAMN05421849_1229</name>
</gene>
<dbReference type="Pfam" id="PF25994">
    <property type="entry name" value="HH_AprE"/>
    <property type="match status" value="1"/>
</dbReference>
<evidence type="ECO:0000256" key="1">
    <source>
        <dbReference type="ARBA" id="ARBA00004377"/>
    </source>
</evidence>
<evidence type="ECO:0000259" key="11">
    <source>
        <dbReference type="Pfam" id="PF25994"/>
    </source>
</evidence>
<evidence type="ECO:0000256" key="7">
    <source>
        <dbReference type="ARBA" id="ARBA00022989"/>
    </source>
</evidence>
<evidence type="ECO:0000256" key="10">
    <source>
        <dbReference type="SAM" id="Coils"/>
    </source>
</evidence>
<evidence type="ECO:0000256" key="5">
    <source>
        <dbReference type="ARBA" id="ARBA00022519"/>
    </source>
</evidence>
<keyword evidence="4 9" id="KW-1003">Cell membrane</keyword>
<evidence type="ECO:0000256" key="4">
    <source>
        <dbReference type="ARBA" id="ARBA00022475"/>
    </source>
</evidence>
<dbReference type="EMBL" id="FTPS01000001">
    <property type="protein sequence ID" value="SIT79962.1"/>
    <property type="molecule type" value="Genomic_DNA"/>
</dbReference>
<dbReference type="Proteomes" id="UP000192455">
    <property type="component" value="Unassembled WGS sequence"/>
</dbReference>
<evidence type="ECO:0000256" key="2">
    <source>
        <dbReference type="ARBA" id="ARBA00009477"/>
    </source>
</evidence>
<dbReference type="Gene3D" id="2.40.50.100">
    <property type="match status" value="1"/>
</dbReference>
<dbReference type="OrthoDB" id="9810980at2"/>
<dbReference type="GO" id="GO:0005886">
    <property type="term" value="C:plasma membrane"/>
    <property type="evidence" value="ECO:0007669"/>
    <property type="project" value="UniProtKB-SubCell"/>
</dbReference>
<comment type="similarity">
    <text evidence="2 9">Belongs to the membrane fusion protein (MFP) (TC 8.A.1) family.</text>
</comment>
<dbReference type="InterPro" id="IPR050739">
    <property type="entry name" value="MFP"/>
</dbReference>
<dbReference type="InterPro" id="IPR010129">
    <property type="entry name" value="T1SS_HlyD"/>
</dbReference>
<evidence type="ECO:0000313" key="14">
    <source>
        <dbReference type="Proteomes" id="UP000192455"/>
    </source>
</evidence>
<dbReference type="Gene3D" id="2.40.30.170">
    <property type="match status" value="1"/>
</dbReference>
<feature type="coiled-coil region" evidence="10">
    <location>
        <begin position="84"/>
        <end position="111"/>
    </location>
</feature>
<keyword evidence="3 9" id="KW-0813">Transport</keyword>
<dbReference type="NCBIfam" id="TIGR01843">
    <property type="entry name" value="type_I_hlyD"/>
    <property type="match status" value="1"/>
</dbReference>
<evidence type="ECO:0000256" key="9">
    <source>
        <dbReference type="RuleBase" id="RU365093"/>
    </source>
</evidence>
<keyword evidence="5 9" id="KW-0997">Cell inner membrane</keyword>
<protein>
    <recommendedName>
        <fullName evidence="9">Membrane fusion protein (MFP) family protein</fullName>
    </recommendedName>
</protein>
<feature type="domain" description="AprE-like long alpha-helical hairpin" evidence="11">
    <location>
        <begin position="88"/>
        <end position="277"/>
    </location>
</feature>
<organism evidence="13 14">
    <name type="scientific">Pontibaca methylaminivorans</name>
    <dbReference type="NCBI Taxonomy" id="515897"/>
    <lineage>
        <taxon>Bacteria</taxon>
        <taxon>Pseudomonadati</taxon>
        <taxon>Pseudomonadota</taxon>
        <taxon>Alphaproteobacteria</taxon>
        <taxon>Rhodobacterales</taxon>
        <taxon>Roseobacteraceae</taxon>
        <taxon>Pontibaca</taxon>
    </lineage>
</organism>
<evidence type="ECO:0000256" key="6">
    <source>
        <dbReference type="ARBA" id="ARBA00022692"/>
    </source>
</evidence>
<dbReference type="PANTHER" id="PTHR30386:SF17">
    <property type="entry name" value="ALKALINE PROTEASE SECRETION PROTEIN APRE"/>
    <property type="match status" value="1"/>
</dbReference>
<dbReference type="STRING" id="515897.SAMN05421849_1229"/>
<dbReference type="AlphaFoldDB" id="A0A1R3WNX9"/>
<dbReference type="InterPro" id="IPR058982">
    <property type="entry name" value="Beta-barrel_AprE"/>
</dbReference>
<evidence type="ECO:0000313" key="13">
    <source>
        <dbReference type="EMBL" id="SIT79962.1"/>
    </source>
</evidence>
<comment type="subcellular location">
    <subcellularLocation>
        <location evidence="1 9">Cell inner membrane</location>
        <topology evidence="1 9">Single-pass membrane protein</topology>
    </subcellularLocation>
</comment>
<dbReference type="PRINTS" id="PR01490">
    <property type="entry name" value="RTXTOXIND"/>
</dbReference>
<keyword evidence="10" id="KW-0175">Coiled coil</keyword>
<keyword evidence="8" id="KW-0472">Membrane</keyword>
<feature type="domain" description="AprE-like beta-barrel" evidence="12">
    <location>
        <begin position="320"/>
        <end position="411"/>
    </location>
</feature>
<reference evidence="13 14" key="1">
    <citation type="submission" date="2017-01" db="EMBL/GenBank/DDBJ databases">
        <authorList>
            <person name="Mah S.A."/>
            <person name="Swanson W.J."/>
            <person name="Moy G.W."/>
            <person name="Vacquier V.D."/>
        </authorList>
    </citation>
    <scope>NUCLEOTIDE SEQUENCE [LARGE SCALE GENOMIC DNA]</scope>
    <source>
        <strain evidence="13 14">DSM 21219</strain>
    </source>
</reference>
<evidence type="ECO:0000259" key="12">
    <source>
        <dbReference type="Pfam" id="PF26002"/>
    </source>
</evidence>
<evidence type="ECO:0000256" key="3">
    <source>
        <dbReference type="ARBA" id="ARBA00022448"/>
    </source>
</evidence>
<keyword evidence="14" id="KW-1185">Reference proteome</keyword>
<keyword evidence="6" id="KW-0812">Transmembrane</keyword>
<dbReference type="GO" id="GO:0015031">
    <property type="term" value="P:protein transport"/>
    <property type="evidence" value="ECO:0007669"/>
    <property type="project" value="InterPro"/>
</dbReference>
<accession>A0A1R3WNX9</accession>
<dbReference type="RefSeq" id="WP_076648665.1">
    <property type="nucleotide sequence ID" value="NZ_FTPS01000001.1"/>
</dbReference>
<dbReference type="InterPro" id="IPR058781">
    <property type="entry name" value="HH_AprE-like"/>
</dbReference>
<name>A0A1R3WNX9_9RHOB</name>
<dbReference type="Pfam" id="PF26002">
    <property type="entry name" value="Beta-barrel_AprE"/>
    <property type="match status" value="1"/>
</dbReference>
<dbReference type="PANTHER" id="PTHR30386">
    <property type="entry name" value="MEMBRANE FUSION SUBUNIT OF EMRAB-TOLC MULTIDRUG EFFLUX PUMP"/>
    <property type="match status" value="1"/>
</dbReference>
<sequence length="434" mass="47577">MPDAALAVRRPLVLGLVALALLVFGAGGWAVAGRIAGAVVAEGRIEVEQNRHAVQHPEGGAVAEVLVREGDLVAAGTPLLRLDAAEQRSQLSLVEDQARELAARRARLLAERDGLGTPDFDAALIAAGADHPSVADLIEGQRALFAARRAGLRRETEQMAKRQGQIRDQIRGIRAQRDSLHRQIALVRQELENQRLLLDKGLAQAVAVLRLERTEAEMDGRLGELAAALAQAEGRITEIGIERLKLVTARREEAIAQLRDLTFTEREAAEQARALRERIARMEIRAPVAGRVHGMQLAAVQTVIRPAEPILHIVPQDRPLVIMARIAPTRIDRIFPGQPAMLRFPALDAHHTPDLSGRVMRISADIFEDAQGGASFYRVELHLEDNERSAALLQAHPLLPGMPVEVHFRTGDHAPITYLVKPLTDYFVQALRES</sequence>